<dbReference type="Proteomes" id="UP001597216">
    <property type="component" value="Unassembled WGS sequence"/>
</dbReference>
<name>A0ABW3T6T6_9CAUL</name>
<protein>
    <recommendedName>
        <fullName evidence="3">SAM-dependent methyltransferase</fullName>
    </recommendedName>
</protein>
<evidence type="ECO:0000313" key="2">
    <source>
        <dbReference type="Proteomes" id="UP001597216"/>
    </source>
</evidence>
<reference evidence="2" key="1">
    <citation type="journal article" date="2019" name="Int. J. Syst. Evol. Microbiol.">
        <title>The Global Catalogue of Microorganisms (GCM) 10K type strain sequencing project: providing services to taxonomists for standard genome sequencing and annotation.</title>
        <authorList>
            <consortium name="The Broad Institute Genomics Platform"/>
            <consortium name="The Broad Institute Genome Sequencing Center for Infectious Disease"/>
            <person name="Wu L."/>
            <person name="Ma J."/>
        </authorList>
    </citation>
    <scope>NUCLEOTIDE SEQUENCE [LARGE SCALE GENOMIC DNA]</scope>
    <source>
        <strain evidence="2">CCUG 55074</strain>
    </source>
</reference>
<evidence type="ECO:0008006" key="3">
    <source>
        <dbReference type="Google" id="ProtNLM"/>
    </source>
</evidence>
<feature type="non-terminal residue" evidence="1">
    <location>
        <position position="117"/>
    </location>
</feature>
<gene>
    <name evidence="1" type="ORF">ACFQ27_19485</name>
</gene>
<evidence type="ECO:0000313" key="1">
    <source>
        <dbReference type="EMBL" id="MFD1192780.1"/>
    </source>
</evidence>
<comment type="caution">
    <text evidence="1">The sequence shown here is derived from an EMBL/GenBank/DDBJ whole genome shotgun (WGS) entry which is preliminary data.</text>
</comment>
<proteinExistence type="predicted"/>
<accession>A0ABW3T6T6</accession>
<organism evidence="1 2">
    <name type="scientific">Phenylobacterium conjunctum</name>
    <dbReference type="NCBI Taxonomy" id="1298959"/>
    <lineage>
        <taxon>Bacteria</taxon>
        <taxon>Pseudomonadati</taxon>
        <taxon>Pseudomonadota</taxon>
        <taxon>Alphaproteobacteria</taxon>
        <taxon>Caulobacterales</taxon>
        <taxon>Caulobacteraceae</taxon>
        <taxon>Phenylobacterium</taxon>
    </lineage>
</organism>
<dbReference type="EMBL" id="JBHTLQ010000078">
    <property type="protein sequence ID" value="MFD1192780.1"/>
    <property type="molecule type" value="Genomic_DNA"/>
</dbReference>
<sequence length="117" mass="12679">MRTDASRIERRTLERSGEVVEVLAPAHWTDARVEAWLDWAGGDADLPAALFRRAEALAEQADALGLFESPAARAAFRRDLGAAFISGRVALAEPGWALGPELLPTNAPDFAERLGRL</sequence>
<keyword evidence="2" id="KW-1185">Reference proteome</keyword>